<organism evidence="2 3">
    <name type="scientific">Bradyrhizobium canariense</name>
    <dbReference type="NCBI Taxonomy" id="255045"/>
    <lineage>
        <taxon>Bacteria</taxon>
        <taxon>Pseudomonadati</taxon>
        <taxon>Pseudomonadota</taxon>
        <taxon>Alphaproteobacteria</taxon>
        <taxon>Hyphomicrobiales</taxon>
        <taxon>Nitrobacteraceae</taxon>
        <taxon>Bradyrhizobium</taxon>
    </lineage>
</organism>
<feature type="region of interest" description="Disordered" evidence="1">
    <location>
        <begin position="1"/>
        <end position="42"/>
    </location>
</feature>
<dbReference type="EMBL" id="LT629750">
    <property type="protein sequence ID" value="SDT60584.1"/>
    <property type="molecule type" value="Genomic_DNA"/>
</dbReference>
<sequence length="103" mass="11361">MSHHHMLQPIVYTPQVKPKKIEPKKSRLQMRAAGSIKDAGETEETFEAIGPGQPMSVGHLLSSDDFVPIEGAERKPHQPPGRLSEGTLKAMLQVQELDQVKIA</sequence>
<dbReference type="Proteomes" id="UP000243904">
    <property type="component" value="Chromosome I"/>
</dbReference>
<gene>
    <name evidence="2" type="ORF">SAMN05444158_7442</name>
</gene>
<proteinExistence type="predicted"/>
<dbReference type="AlphaFoldDB" id="A0A1H2BR41"/>
<accession>A0A1H2BR41</accession>
<reference evidence="3" key="1">
    <citation type="submission" date="2016-10" db="EMBL/GenBank/DDBJ databases">
        <authorList>
            <person name="Varghese N."/>
            <person name="Submissions S."/>
        </authorList>
    </citation>
    <scope>NUCLEOTIDE SEQUENCE [LARGE SCALE GENOMIC DNA]</scope>
    <source>
        <strain evidence="3">GAS369</strain>
    </source>
</reference>
<protein>
    <submittedName>
        <fullName evidence="2">Uncharacterized protein</fullName>
    </submittedName>
</protein>
<evidence type="ECO:0000256" key="1">
    <source>
        <dbReference type="SAM" id="MobiDB-lite"/>
    </source>
</evidence>
<evidence type="ECO:0000313" key="3">
    <source>
        <dbReference type="Proteomes" id="UP000243904"/>
    </source>
</evidence>
<name>A0A1H2BR41_9BRAD</name>
<keyword evidence="3" id="KW-1185">Reference proteome</keyword>
<evidence type="ECO:0000313" key="2">
    <source>
        <dbReference type="EMBL" id="SDT60584.1"/>
    </source>
</evidence>